<comment type="caution">
    <text evidence="1">The sequence shown here is derived from an EMBL/GenBank/DDBJ whole genome shotgun (WGS) entry which is preliminary data.</text>
</comment>
<proteinExistence type="predicted"/>
<dbReference type="Proteomes" id="UP001596002">
    <property type="component" value="Unassembled WGS sequence"/>
</dbReference>
<name>A0ABV9PYL6_9BACL</name>
<accession>A0ABV9PYL6</accession>
<gene>
    <name evidence="1" type="ORF">ACFO8Q_08340</name>
</gene>
<sequence length="180" mass="20959">MYDPTIFDNLKVVLEGGLYDLDREGRIRISGREDRVDLASMGRSFRMQFLLSEDEYGTAEVELSSSLADFASELARLRLVDFSRPGCRVQIRYRFPDWNGDESKIRSIENALQDWWSEEVHIQQSIEVTYRTENSYSTSQQSYMATITFLKKIDEDHIEELQALLEHTVASFKKIACLLR</sequence>
<dbReference type="EMBL" id="JBHSHC010000053">
    <property type="protein sequence ID" value="MFC4767371.1"/>
    <property type="molecule type" value="Genomic_DNA"/>
</dbReference>
<reference evidence="2" key="1">
    <citation type="journal article" date="2019" name="Int. J. Syst. Evol. Microbiol.">
        <title>The Global Catalogue of Microorganisms (GCM) 10K type strain sequencing project: providing services to taxonomists for standard genome sequencing and annotation.</title>
        <authorList>
            <consortium name="The Broad Institute Genomics Platform"/>
            <consortium name="The Broad Institute Genome Sequencing Center for Infectious Disease"/>
            <person name="Wu L."/>
            <person name="Ma J."/>
        </authorList>
    </citation>
    <scope>NUCLEOTIDE SEQUENCE [LARGE SCALE GENOMIC DNA]</scope>
    <source>
        <strain evidence="2">WYCCWR 12678</strain>
    </source>
</reference>
<evidence type="ECO:0000313" key="2">
    <source>
        <dbReference type="Proteomes" id="UP001596002"/>
    </source>
</evidence>
<keyword evidence="2" id="KW-1185">Reference proteome</keyword>
<evidence type="ECO:0000313" key="1">
    <source>
        <dbReference type="EMBL" id="MFC4767371.1"/>
    </source>
</evidence>
<protein>
    <submittedName>
        <fullName evidence="1">Uncharacterized protein</fullName>
    </submittedName>
</protein>
<dbReference type="RefSeq" id="WP_380025294.1">
    <property type="nucleotide sequence ID" value="NZ_JBHSHC010000053.1"/>
</dbReference>
<organism evidence="1 2">
    <name type="scientific">Effusibacillus consociatus</name>
    <dbReference type="NCBI Taxonomy" id="1117041"/>
    <lineage>
        <taxon>Bacteria</taxon>
        <taxon>Bacillati</taxon>
        <taxon>Bacillota</taxon>
        <taxon>Bacilli</taxon>
        <taxon>Bacillales</taxon>
        <taxon>Alicyclobacillaceae</taxon>
        <taxon>Effusibacillus</taxon>
    </lineage>
</organism>